<dbReference type="EMBL" id="LR796217">
    <property type="protein sequence ID" value="CAB4127840.1"/>
    <property type="molecule type" value="Genomic_DNA"/>
</dbReference>
<name>A0A6J5L5I0_9CAUD</name>
<protein>
    <submittedName>
        <fullName evidence="1">Uncharacterized protein</fullName>
    </submittedName>
</protein>
<evidence type="ECO:0000313" key="1">
    <source>
        <dbReference type="EMBL" id="CAB4127840.1"/>
    </source>
</evidence>
<proteinExistence type="predicted"/>
<organism evidence="1">
    <name type="scientific">uncultured Caudovirales phage</name>
    <dbReference type="NCBI Taxonomy" id="2100421"/>
    <lineage>
        <taxon>Viruses</taxon>
        <taxon>Duplodnaviria</taxon>
        <taxon>Heunggongvirae</taxon>
        <taxon>Uroviricota</taxon>
        <taxon>Caudoviricetes</taxon>
        <taxon>Peduoviridae</taxon>
        <taxon>Maltschvirus</taxon>
        <taxon>Maltschvirus maltsch</taxon>
    </lineage>
</organism>
<reference evidence="1" key="1">
    <citation type="submission" date="2020-04" db="EMBL/GenBank/DDBJ databases">
        <authorList>
            <person name="Chiriac C."/>
            <person name="Salcher M."/>
            <person name="Ghai R."/>
            <person name="Kavagutti S V."/>
        </authorList>
    </citation>
    <scope>NUCLEOTIDE SEQUENCE</scope>
</reference>
<sequence>MNDYKNICISKDCITAIDNYIKYGLHPGAYFKAIIDNDLETAIFNAHPHELQVIKNTIIYVRNKIQKCGVICE</sequence>
<accession>A0A6J5L5I0</accession>
<evidence type="ECO:0000313" key="2">
    <source>
        <dbReference type="EMBL" id="CAB4134157.1"/>
    </source>
</evidence>
<dbReference type="EMBL" id="LR796283">
    <property type="protein sequence ID" value="CAB4134157.1"/>
    <property type="molecule type" value="Genomic_DNA"/>
</dbReference>
<gene>
    <name evidence="2" type="ORF">UFOVP269_16</name>
    <name evidence="1" type="ORF">UFOVP98_55</name>
</gene>